<organism evidence="2 3">
    <name type="scientific">Cimex lectularius</name>
    <name type="common">Bed bug</name>
    <name type="synonym">Acanthia lectularia</name>
    <dbReference type="NCBI Taxonomy" id="79782"/>
    <lineage>
        <taxon>Eukaryota</taxon>
        <taxon>Metazoa</taxon>
        <taxon>Ecdysozoa</taxon>
        <taxon>Arthropoda</taxon>
        <taxon>Hexapoda</taxon>
        <taxon>Insecta</taxon>
        <taxon>Pterygota</taxon>
        <taxon>Neoptera</taxon>
        <taxon>Paraneoptera</taxon>
        <taxon>Hemiptera</taxon>
        <taxon>Heteroptera</taxon>
        <taxon>Panheteroptera</taxon>
        <taxon>Cimicomorpha</taxon>
        <taxon>Cimicidae</taxon>
        <taxon>Cimex</taxon>
    </lineage>
</organism>
<evidence type="ECO:0000313" key="2">
    <source>
        <dbReference type="EnsemblMetazoa" id="XP_014243699.1"/>
    </source>
</evidence>
<keyword evidence="3" id="KW-1185">Reference proteome</keyword>
<keyword evidence="1" id="KW-1133">Transmembrane helix</keyword>
<protein>
    <submittedName>
        <fullName evidence="2">Uncharacterized protein</fullName>
    </submittedName>
</protein>
<dbReference type="RefSeq" id="XP_014243699.1">
    <property type="nucleotide sequence ID" value="XM_014388213.2"/>
</dbReference>
<proteinExistence type="predicted"/>
<accession>A0A8I6REC6</accession>
<dbReference type="KEGG" id="clec:106663392"/>
<sequence>MKDVKSTASVTLSCYGEKAKNKSTAQFVLNPSFVGTFKPKEPPSEMKVPQEKYAGARKILGGEDNTEAFGGDGIPTDGISNTLKKRTAFLRMVTHILNFRQVTQLSQFFTFNSSRNVESGELDINGNGLWTTPAIGEAIHMSEGGRGRRLVPNGDVIHTEEGVSMARRLLKFYSIDIICLALGIFLFFFGLYHLVLIFYHYSYTTEF</sequence>
<keyword evidence="1" id="KW-0472">Membrane</keyword>
<name>A0A8I6REC6_CIMLE</name>
<keyword evidence="1" id="KW-0812">Transmembrane</keyword>
<dbReference type="GeneID" id="106663392"/>
<dbReference type="AlphaFoldDB" id="A0A8I6REC6"/>
<dbReference type="Proteomes" id="UP000494040">
    <property type="component" value="Unassembled WGS sequence"/>
</dbReference>
<dbReference type="EnsemblMetazoa" id="XM_014388213.2">
    <property type="protein sequence ID" value="XP_014243699.1"/>
    <property type="gene ID" value="LOC106663392"/>
</dbReference>
<feature type="transmembrane region" description="Helical" evidence="1">
    <location>
        <begin position="177"/>
        <end position="201"/>
    </location>
</feature>
<reference evidence="2" key="1">
    <citation type="submission" date="2022-01" db="UniProtKB">
        <authorList>
            <consortium name="EnsemblMetazoa"/>
        </authorList>
    </citation>
    <scope>IDENTIFICATION</scope>
</reference>
<evidence type="ECO:0000313" key="3">
    <source>
        <dbReference type="Proteomes" id="UP000494040"/>
    </source>
</evidence>
<evidence type="ECO:0000256" key="1">
    <source>
        <dbReference type="SAM" id="Phobius"/>
    </source>
</evidence>